<evidence type="ECO:0000256" key="2">
    <source>
        <dbReference type="ARBA" id="ARBA00012261"/>
    </source>
</evidence>
<dbReference type="InterPro" id="IPR005794">
    <property type="entry name" value="Fmt"/>
</dbReference>
<dbReference type="CDD" id="cd08646">
    <property type="entry name" value="FMT_core_Met-tRNA-FMT_N"/>
    <property type="match status" value="1"/>
</dbReference>
<dbReference type="GO" id="GO:0004479">
    <property type="term" value="F:methionyl-tRNA formyltransferase activity"/>
    <property type="evidence" value="ECO:0007669"/>
    <property type="project" value="UniProtKB-EC"/>
</dbReference>
<dbReference type="InterPro" id="IPR002376">
    <property type="entry name" value="Formyl_transf_N"/>
</dbReference>
<dbReference type="InterPro" id="IPR005793">
    <property type="entry name" value="Formyl_trans_C"/>
</dbReference>
<dbReference type="AlphaFoldDB" id="K2AX62"/>
<comment type="caution">
    <text evidence="7">The sequence shown here is derived from an EMBL/GenBank/DDBJ whole genome shotgun (WGS) entry which is preliminary data.</text>
</comment>
<evidence type="ECO:0000256" key="3">
    <source>
        <dbReference type="ARBA" id="ARBA00022679"/>
    </source>
</evidence>
<accession>K2AX62</accession>
<name>K2AX62_9BACT</name>
<dbReference type="Gene3D" id="3.40.50.12230">
    <property type="match status" value="1"/>
</dbReference>
<organism evidence="7">
    <name type="scientific">uncultured bacterium</name>
    <name type="common">gcode 4</name>
    <dbReference type="NCBI Taxonomy" id="1234023"/>
    <lineage>
        <taxon>Bacteria</taxon>
        <taxon>environmental samples</taxon>
    </lineage>
</organism>
<dbReference type="EMBL" id="AMFJ01021637">
    <property type="protein sequence ID" value="EKD66316.1"/>
    <property type="molecule type" value="Genomic_DNA"/>
</dbReference>
<feature type="domain" description="Formyl transferase C-terminal" evidence="6">
    <location>
        <begin position="206"/>
        <end position="319"/>
    </location>
</feature>
<evidence type="ECO:0000259" key="5">
    <source>
        <dbReference type="Pfam" id="PF00551"/>
    </source>
</evidence>
<gene>
    <name evidence="7" type="ORF">ACD_49C00051G0015</name>
</gene>
<keyword evidence="4" id="KW-0648">Protein biosynthesis</keyword>
<keyword evidence="3" id="KW-0808">Transferase</keyword>
<evidence type="ECO:0000256" key="4">
    <source>
        <dbReference type="ARBA" id="ARBA00022917"/>
    </source>
</evidence>
<dbReference type="PANTHER" id="PTHR11138:SF5">
    <property type="entry name" value="METHIONYL-TRNA FORMYLTRANSFERASE, MITOCHONDRIAL"/>
    <property type="match status" value="1"/>
</dbReference>
<dbReference type="GO" id="GO:0005829">
    <property type="term" value="C:cytosol"/>
    <property type="evidence" value="ECO:0007669"/>
    <property type="project" value="TreeGrafter"/>
</dbReference>
<feature type="domain" description="Formyl transferase N-terminal" evidence="5">
    <location>
        <begin position="23"/>
        <end position="182"/>
    </location>
</feature>
<dbReference type="Pfam" id="PF00551">
    <property type="entry name" value="Formyl_trans_N"/>
    <property type="match status" value="1"/>
</dbReference>
<dbReference type="InterPro" id="IPR041711">
    <property type="entry name" value="Met-tRNA-FMT_N"/>
</dbReference>
<dbReference type="Pfam" id="PF02911">
    <property type="entry name" value="Formyl_trans_C"/>
    <property type="match status" value="1"/>
</dbReference>
<dbReference type="EC" id="2.1.2.9" evidence="2"/>
<dbReference type="SUPFAM" id="SSF50486">
    <property type="entry name" value="FMT C-terminal domain-like"/>
    <property type="match status" value="1"/>
</dbReference>
<evidence type="ECO:0000259" key="6">
    <source>
        <dbReference type="Pfam" id="PF02911"/>
    </source>
</evidence>
<sequence length="329" mass="38666">MIKIWFFWTPILASRVLEDIFKSWGIDVKFIVTATDKPVWRWLNITFNPVKEFALDKNIALFQPEKIRWNTDFIEKIKSLEVDYFVVVAYSKIIPENILNIPKKMCINIHGSILPKYRWASPIQSALIEWETKTWVTIMKMDEAMDTGDIIDILEIPIDKFETSQTLFDKFGQVSGKFLVKTLIALDKWLIKPVKQDDNNATYCSKISKEDWLANFSKLAKTLFNSWKWLTPWPGLYTNFKDKKFIIEQCDFISSSVIPAPSVIPAKAGIYKNNKFQTWEVIKIEDKIWIICGDSSILILKKVKLEWKKSQEIKDFVNWYKDFVGYVFK</sequence>
<dbReference type="InterPro" id="IPR011034">
    <property type="entry name" value="Formyl_transferase-like_C_sf"/>
</dbReference>
<evidence type="ECO:0000313" key="7">
    <source>
        <dbReference type="EMBL" id="EKD66316.1"/>
    </source>
</evidence>
<comment type="similarity">
    <text evidence="1">Belongs to the Fmt family.</text>
</comment>
<dbReference type="InterPro" id="IPR036477">
    <property type="entry name" value="Formyl_transf_N_sf"/>
</dbReference>
<dbReference type="NCBIfam" id="TIGR00460">
    <property type="entry name" value="fmt"/>
    <property type="match status" value="1"/>
</dbReference>
<proteinExistence type="inferred from homology"/>
<protein>
    <recommendedName>
        <fullName evidence="2">methionyl-tRNA formyltransferase</fullName>
        <ecNumber evidence="2">2.1.2.9</ecNumber>
    </recommendedName>
</protein>
<dbReference type="SUPFAM" id="SSF53328">
    <property type="entry name" value="Formyltransferase"/>
    <property type="match status" value="1"/>
</dbReference>
<dbReference type="PANTHER" id="PTHR11138">
    <property type="entry name" value="METHIONYL-TRNA FORMYLTRANSFERASE"/>
    <property type="match status" value="1"/>
</dbReference>
<evidence type="ECO:0000256" key="1">
    <source>
        <dbReference type="ARBA" id="ARBA00010699"/>
    </source>
</evidence>
<reference evidence="7" key="1">
    <citation type="journal article" date="2012" name="Science">
        <title>Fermentation, hydrogen, and sulfur metabolism in multiple uncultivated bacterial phyla.</title>
        <authorList>
            <person name="Wrighton K.C."/>
            <person name="Thomas B.C."/>
            <person name="Sharon I."/>
            <person name="Miller C.S."/>
            <person name="Castelle C.J."/>
            <person name="VerBerkmoes N.C."/>
            <person name="Wilkins M.J."/>
            <person name="Hettich R.L."/>
            <person name="Lipton M.S."/>
            <person name="Williams K.H."/>
            <person name="Long P.E."/>
            <person name="Banfield J.F."/>
        </authorList>
    </citation>
    <scope>NUCLEOTIDE SEQUENCE [LARGE SCALE GENOMIC DNA]</scope>
</reference>